<accession>A0AAN1UTM3</accession>
<name>A0AAN1UTM3_SYNEL</name>
<sequence length="182" mass="19309">MGWLKGAIAAVVVVVGGTAAAGWIYYRPVFAPFQLSLTDVPSNEGGKNQRVLYACNPDRAGIIILPGAIPEAKAVISREITDPQQRQFILQLFQETEKATGVGIGTSVGPVWLKQQETTISRVVGDVVRQELSANLAPNNPIAAAFGMADALVQPLIDQVTAQVVNDTSGILQRNIDRACGS</sequence>
<dbReference type="RefSeq" id="WP_208675269.1">
    <property type="nucleotide sequence ID" value="NZ_CP030139.2"/>
</dbReference>
<evidence type="ECO:0000313" key="2">
    <source>
        <dbReference type="EMBL" id="AZB71719.1"/>
    </source>
</evidence>
<gene>
    <name evidence="2" type="ORF">DOP62_02375</name>
</gene>
<keyword evidence="1" id="KW-0472">Membrane</keyword>
<dbReference type="EMBL" id="CP030139">
    <property type="protein sequence ID" value="AZB71719.1"/>
    <property type="molecule type" value="Genomic_DNA"/>
</dbReference>
<reference evidence="2 3" key="1">
    <citation type="journal article" date="2018" name="Sci. Rep.">
        <title>Genome Features and Biochemical Characteristics of a Robust, Fast Growing and Naturally Transformable Cyanobacterium Synechococcus elongatus PCC 11801 Isolated from India.</title>
        <authorList>
            <person name="Jaiswal D."/>
            <person name="Sengupta A."/>
            <person name="Sohoni S."/>
            <person name="Sengupta S."/>
            <person name="Phadnavis A.G."/>
            <person name="Pakrasi H.B."/>
            <person name="Wangikar P.P."/>
        </authorList>
    </citation>
    <scope>NUCLEOTIDE SEQUENCE [LARGE SCALE GENOMIC DNA]</scope>
    <source>
        <strain evidence="2 3">PCC 11801</strain>
    </source>
</reference>
<dbReference type="AlphaFoldDB" id="A0AAN1UTM3"/>
<keyword evidence="1" id="KW-0812">Transmembrane</keyword>
<dbReference type="Proteomes" id="UP000267249">
    <property type="component" value="Chromosome"/>
</dbReference>
<protein>
    <submittedName>
        <fullName evidence="2">Uncharacterized protein</fullName>
    </submittedName>
</protein>
<proteinExistence type="predicted"/>
<organism evidence="2 3">
    <name type="scientific">Synechococcus elongatus PCC 11801</name>
    <dbReference type="NCBI Taxonomy" id="2219813"/>
    <lineage>
        <taxon>Bacteria</taxon>
        <taxon>Bacillati</taxon>
        <taxon>Cyanobacteriota</taxon>
        <taxon>Cyanophyceae</taxon>
        <taxon>Synechococcales</taxon>
        <taxon>Synechococcaceae</taxon>
        <taxon>Synechococcus</taxon>
    </lineage>
</organism>
<feature type="transmembrane region" description="Helical" evidence="1">
    <location>
        <begin position="6"/>
        <end position="26"/>
    </location>
</feature>
<evidence type="ECO:0000313" key="3">
    <source>
        <dbReference type="Proteomes" id="UP000267249"/>
    </source>
</evidence>
<keyword evidence="1" id="KW-1133">Transmembrane helix</keyword>
<evidence type="ECO:0000256" key="1">
    <source>
        <dbReference type="SAM" id="Phobius"/>
    </source>
</evidence>